<reference evidence="2" key="1">
    <citation type="submission" date="2022-07" db="EMBL/GenBank/DDBJ databases">
        <title>Enhanced cultured diversity of the mouse gut microbiota enables custom-made synthetic communities.</title>
        <authorList>
            <person name="Afrizal A."/>
        </authorList>
    </citation>
    <scope>NUCLEOTIDE SEQUENCE</scope>
    <source>
        <strain evidence="2">DSM 29482</strain>
    </source>
</reference>
<feature type="transmembrane region" description="Helical" evidence="1">
    <location>
        <begin position="173"/>
        <end position="192"/>
    </location>
</feature>
<evidence type="ECO:0000256" key="1">
    <source>
        <dbReference type="SAM" id="Phobius"/>
    </source>
</evidence>
<dbReference type="EMBL" id="JANJZL010000007">
    <property type="protein sequence ID" value="MCR2044599.1"/>
    <property type="molecule type" value="Genomic_DNA"/>
</dbReference>
<name>A0A9X2MJ45_9FIRM</name>
<keyword evidence="1" id="KW-0472">Membrane</keyword>
<dbReference type="RefSeq" id="WP_042678592.1">
    <property type="nucleotide sequence ID" value="NZ_CABKTM010000007.1"/>
</dbReference>
<feature type="transmembrane region" description="Helical" evidence="1">
    <location>
        <begin position="99"/>
        <end position="123"/>
    </location>
</feature>
<evidence type="ECO:0000313" key="2">
    <source>
        <dbReference type="EMBL" id="MCR2044599.1"/>
    </source>
</evidence>
<evidence type="ECO:0000313" key="3">
    <source>
        <dbReference type="Proteomes" id="UP001142078"/>
    </source>
</evidence>
<dbReference type="OrthoDB" id="72437at2"/>
<sequence length="233" mass="26555">MRESIIVFNHELRYFLTLKQMKRSIFIQCLAPAIFALLNAYFYKTIDLRIAVIIMIIGIPRIPMSLTGYSIAGEKVYHTFESILSTPIPIKALFIGKSILPIGISLMMFIFSSLITLIMTNLYAKYAFVGYTFTLFNSTELLIIFGNGLLIVTLIIFITGVTTLLMKVPRNGLFITSMLTFLFGIPYSLILYRKGNDFLLSIITLILLLLINVFCYLYLLKKIDTHTLFLKAI</sequence>
<keyword evidence="1" id="KW-0812">Transmembrane</keyword>
<protein>
    <recommendedName>
        <fullName evidence="4">ABC-2 family transporter protein</fullName>
    </recommendedName>
</protein>
<dbReference type="AlphaFoldDB" id="A0A9X2MJ45"/>
<keyword evidence="3" id="KW-1185">Reference proteome</keyword>
<organism evidence="2 3">
    <name type="scientific">Anaerosalibacter massiliensis</name>
    <dbReference type="NCBI Taxonomy" id="1347392"/>
    <lineage>
        <taxon>Bacteria</taxon>
        <taxon>Bacillati</taxon>
        <taxon>Bacillota</taxon>
        <taxon>Tissierellia</taxon>
        <taxon>Tissierellales</taxon>
        <taxon>Sporanaerobacteraceae</taxon>
        <taxon>Anaerosalibacter</taxon>
    </lineage>
</organism>
<feature type="transmembrane region" description="Helical" evidence="1">
    <location>
        <begin position="49"/>
        <end position="72"/>
    </location>
</feature>
<dbReference type="Proteomes" id="UP001142078">
    <property type="component" value="Unassembled WGS sequence"/>
</dbReference>
<feature type="transmembrane region" description="Helical" evidence="1">
    <location>
        <begin position="143"/>
        <end position="166"/>
    </location>
</feature>
<evidence type="ECO:0008006" key="4">
    <source>
        <dbReference type="Google" id="ProtNLM"/>
    </source>
</evidence>
<proteinExistence type="predicted"/>
<feature type="transmembrane region" description="Helical" evidence="1">
    <location>
        <begin position="25"/>
        <end position="43"/>
    </location>
</feature>
<keyword evidence="1" id="KW-1133">Transmembrane helix</keyword>
<feature type="transmembrane region" description="Helical" evidence="1">
    <location>
        <begin position="198"/>
        <end position="219"/>
    </location>
</feature>
<accession>A0A9X2MJ45</accession>
<gene>
    <name evidence="2" type="ORF">NSA23_10800</name>
</gene>
<comment type="caution">
    <text evidence="2">The sequence shown here is derived from an EMBL/GenBank/DDBJ whole genome shotgun (WGS) entry which is preliminary data.</text>
</comment>